<proteinExistence type="predicted"/>
<evidence type="ECO:0000256" key="1">
    <source>
        <dbReference type="SAM" id="MobiDB-lite"/>
    </source>
</evidence>
<accession>A0A1G4Z424</accession>
<gene>
    <name evidence="2" type="ORF">SAMN03159343_4091</name>
</gene>
<dbReference type="Proteomes" id="UP000198981">
    <property type="component" value="Unassembled WGS sequence"/>
</dbReference>
<sequence length="205" mass="20839">MSAPTTQGPTIETTAPAVAPPGPHAPQPGLPPVSGPRMSTFPASTGHLYVVGAHGGAGETTIAAWTGARASSGRWPVSASWPPGGQPRPDGGQLDVVLVARTHAAGLTAAGSVLTQWASGRLPANRLHGLVLVPDAPGRLPKPLADLALVVAGGAPRSWLLPWLDPLRLLADPSDATSAGMKLPRPVLRFTRDLQGLSATTTPTT</sequence>
<organism evidence="2 3">
    <name type="scientific">Klenkia marina</name>
    <dbReference type="NCBI Taxonomy" id="1960309"/>
    <lineage>
        <taxon>Bacteria</taxon>
        <taxon>Bacillati</taxon>
        <taxon>Actinomycetota</taxon>
        <taxon>Actinomycetes</taxon>
        <taxon>Geodermatophilales</taxon>
        <taxon>Geodermatophilaceae</taxon>
        <taxon>Klenkia</taxon>
    </lineage>
</organism>
<dbReference type="EMBL" id="FMUH01000009">
    <property type="protein sequence ID" value="SCX60410.1"/>
    <property type="molecule type" value="Genomic_DNA"/>
</dbReference>
<feature type="compositionally biased region" description="Pro residues" evidence="1">
    <location>
        <begin position="18"/>
        <end position="34"/>
    </location>
</feature>
<evidence type="ECO:0000313" key="2">
    <source>
        <dbReference type="EMBL" id="SCX60410.1"/>
    </source>
</evidence>
<protein>
    <submittedName>
        <fullName evidence="2">Uncharacterized protein</fullName>
    </submittedName>
</protein>
<dbReference type="AlphaFoldDB" id="A0A1G4Z424"/>
<name>A0A1G4Z424_9ACTN</name>
<feature type="compositionally biased region" description="Polar residues" evidence="1">
    <location>
        <begin position="1"/>
        <end position="13"/>
    </location>
</feature>
<dbReference type="STRING" id="1960309.SAMN03159343_4091"/>
<evidence type="ECO:0000313" key="3">
    <source>
        <dbReference type="Proteomes" id="UP000198981"/>
    </source>
</evidence>
<dbReference type="InterPro" id="IPR046609">
    <property type="entry name" value="DUF6668"/>
</dbReference>
<dbReference type="Pfam" id="PF20373">
    <property type="entry name" value="DUF6668"/>
    <property type="match status" value="1"/>
</dbReference>
<feature type="region of interest" description="Disordered" evidence="1">
    <location>
        <begin position="1"/>
        <end position="34"/>
    </location>
</feature>
<keyword evidence="3" id="KW-1185">Reference proteome</keyword>
<reference evidence="3" key="1">
    <citation type="submission" date="2016-10" db="EMBL/GenBank/DDBJ databases">
        <authorList>
            <person name="Varghese N."/>
            <person name="Submissions S."/>
        </authorList>
    </citation>
    <scope>NUCLEOTIDE SEQUENCE [LARGE SCALE GENOMIC DNA]</scope>
    <source>
        <strain evidence="3">DSM 45722</strain>
    </source>
</reference>